<name>A0A413RPP3_9CELL</name>
<accession>A0A413RPP3</accession>
<gene>
    <name evidence="1" type="ORF">D1825_03895</name>
</gene>
<reference evidence="1 2" key="1">
    <citation type="submission" date="2018-08" db="EMBL/GenBank/DDBJ databases">
        <title>Cellulomonas rhizosphaerae sp. nov., a novel actinomycete isolated from soil.</title>
        <authorList>
            <person name="Tian Y."/>
        </authorList>
    </citation>
    <scope>NUCLEOTIDE SEQUENCE [LARGE SCALE GENOMIC DNA]</scope>
    <source>
        <strain evidence="1 2">NEAU-TCZ24</strain>
    </source>
</reference>
<organism evidence="1 2">
    <name type="scientific">Cellulomonas rhizosphaerae</name>
    <dbReference type="NCBI Taxonomy" id="2293719"/>
    <lineage>
        <taxon>Bacteria</taxon>
        <taxon>Bacillati</taxon>
        <taxon>Actinomycetota</taxon>
        <taxon>Actinomycetes</taxon>
        <taxon>Micrococcales</taxon>
        <taxon>Cellulomonadaceae</taxon>
        <taxon>Cellulomonas</taxon>
    </lineage>
</organism>
<dbReference type="RefSeq" id="WP_118766156.1">
    <property type="nucleotide sequence ID" value="NZ_QWKP01000131.1"/>
</dbReference>
<protein>
    <submittedName>
        <fullName evidence="1">Uncharacterized protein</fullName>
    </submittedName>
</protein>
<evidence type="ECO:0000313" key="1">
    <source>
        <dbReference type="EMBL" id="RHA43913.1"/>
    </source>
</evidence>
<evidence type="ECO:0000313" key="2">
    <source>
        <dbReference type="Proteomes" id="UP000283374"/>
    </source>
</evidence>
<dbReference type="Proteomes" id="UP000283374">
    <property type="component" value="Unassembled WGS sequence"/>
</dbReference>
<dbReference type="EMBL" id="QWKP01000131">
    <property type="protein sequence ID" value="RHA43913.1"/>
    <property type="molecule type" value="Genomic_DNA"/>
</dbReference>
<keyword evidence="2" id="KW-1185">Reference proteome</keyword>
<proteinExistence type="predicted"/>
<comment type="caution">
    <text evidence="1">The sequence shown here is derived from an EMBL/GenBank/DDBJ whole genome shotgun (WGS) entry which is preliminary data.</text>
</comment>
<sequence length="128" mass="13681">MATVVGLGAWCDESDVPEADGLAFDVDEFAMTSDAERITILDRRGFALALTGGRSVAENRTALTAEGLTASVLTTVLPDDAEETGDEHRWAELAADLVGRGFDVTGASLRALPYQVVLSERIRTRLGR</sequence>
<dbReference type="AlphaFoldDB" id="A0A413RPP3"/>
<dbReference type="OrthoDB" id="4966101at2"/>